<keyword evidence="3" id="KW-0274">FAD</keyword>
<evidence type="ECO:0000256" key="4">
    <source>
        <dbReference type="ARBA" id="ARBA00023002"/>
    </source>
</evidence>
<keyword evidence="4" id="KW-0560">Oxidoreductase</keyword>
<comment type="caution">
    <text evidence="7">The sequence shown here is derived from an EMBL/GenBank/DDBJ whole genome shotgun (WGS) entry which is preliminary data.</text>
</comment>
<protein>
    <submittedName>
        <fullName evidence="7">FAD-binding protein</fullName>
    </submittedName>
</protein>
<dbReference type="RefSeq" id="XP_037224158.1">
    <property type="nucleotide sequence ID" value="XM_037359063.1"/>
</dbReference>
<gene>
    <name evidence="7" type="ORF">MIND_00217100</name>
</gene>
<evidence type="ECO:0000256" key="2">
    <source>
        <dbReference type="ARBA" id="ARBA00022630"/>
    </source>
</evidence>
<dbReference type="SUPFAM" id="SSF51905">
    <property type="entry name" value="FAD/NAD(P)-binding domain"/>
    <property type="match status" value="1"/>
</dbReference>
<keyword evidence="2" id="KW-0285">Flavoprotein</keyword>
<dbReference type="InterPro" id="IPR050493">
    <property type="entry name" value="FAD-dep_Monooxygenase_BioMet"/>
</dbReference>
<sequence length="444" mass="47641">MKVVIVGGGVGGISMYLALRKHLAAASPPIDITLFESHENISTMVSAVNAGLCISPNGLRAISRISVDAAGYIQQRGFSSELVTFKDLRGYGMGQTMIARDDVHDAFVRELRPGDMTLRKKVKYVKENGDQVEVALEDGTMEYADIVIGADGVQSVVREAIYGQRYAAQHQGYISVGGLISISSLSDSFRKSLRTEAVTITSGGNSFLGYSPCSPNIADLTSARLMWWSTYQAKESPLQTISASTILAQLKNLSTSSKSPADSPTSNENLIRELLTLSIGDSSKSGLFVLPEYLTPPLPHWTSLSGSGRILLLGDAAHAMSSYASQGVACAVEDALTIAVLLKHYYVSHRSSVTNTLRKTGIAVGIVCFTSKGTSKLVAESTAKLLSADFMSVLCISSTLLAIFPFNKLHLGQLPKSSNHTQFDYDVESEIAKYISKSGCDKEL</sequence>
<dbReference type="InterPro" id="IPR036188">
    <property type="entry name" value="FAD/NAD-bd_sf"/>
</dbReference>
<evidence type="ECO:0000256" key="1">
    <source>
        <dbReference type="ARBA" id="ARBA00007992"/>
    </source>
</evidence>
<evidence type="ECO:0000256" key="3">
    <source>
        <dbReference type="ARBA" id="ARBA00022827"/>
    </source>
</evidence>
<keyword evidence="8" id="KW-1185">Reference proteome</keyword>
<proteinExistence type="inferred from homology"/>
<dbReference type="PRINTS" id="PR00420">
    <property type="entry name" value="RNGMNOXGNASE"/>
</dbReference>
<dbReference type="EMBL" id="JACAZF010000002">
    <property type="protein sequence ID" value="KAF7312050.1"/>
    <property type="molecule type" value="Genomic_DNA"/>
</dbReference>
<organism evidence="7 8">
    <name type="scientific">Mycena indigotica</name>
    <dbReference type="NCBI Taxonomy" id="2126181"/>
    <lineage>
        <taxon>Eukaryota</taxon>
        <taxon>Fungi</taxon>
        <taxon>Dikarya</taxon>
        <taxon>Basidiomycota</taxon>
        <taxon>Agaricomycotina</taxon>
        <taxon>Agaricomycetes</taxon>
        <taxon>Agaricomycetidae</taxon>
        <taxon>Agaricales</taxon>
        <taxon>Marasmiineae</taxon>
        <taxon>Mycenaceae</taxon>
        <taxon>Mycena</taxon>
    </lineage>
</organism>
<evidence type="ECO:0000256" key="5">
    <source>
        <dbReference type="ARBA" id="ARBA00023033"/>
    </source>
</evidence>
<evidence type="ECO:0000259" key="6">
    <source>
        <dbReference type="Pfam" id="PF01494"/>
    </source>
</evidence>
<dbReference type="GeneID" id="59341579"/>
<dbReference type="GO" id="GO:0004497">
    <property type="term" value="F:monooxygenase activity"/>
    <property type="evidence" value="ECO:0007669"/>
    <property type="project" value="UniProtKB-KW"/>
</dbReference>
<dbReference type="AlphaFoldDB" id="A0A8H6T4Q2"/>
<dbReference type="InterPro" id="IPR002938">
    <property type="entry name" value="FAD-bd"/>
</dbReference>
<dbReference type="PANTHER" id="PTHR13789">
    <property type="entry name" value="MONOOXYGENASE"/>
    <property type="match status" value="1"/>
</dbReference>
<dbReference type="Pfam" id="PF01494">
    <property type="entry name" value="FAD_binding_3"/>
    <property type="match status" value="1"/>
</dbReference>
<evidence type="ECO:0000313" key="7">
    <source>
        <dbReference type="EMBL" id="KAF7312050.1"/>
    </source>
</evidence>
<feature type="domain" description="FAD-binding" evidence="6">
    <location>
        <begin position="307"/>
        <end position="346"/>
    </location>
</feature>
<evidence type="ECO:0000313" key="8">
    <source>
        <dbReference type="Proteomes" id="UP000636479"/>
    </source>
</evidence>
<comment type="similarity">
    <text evidence="1">Belongs to the paxM FAD-dependent monooxygenase family.</text>
</comment>
<dbReference type="Gene3D" id="3.50.50.60">
    <property type="entry name" value="FAD/NAD(P)-binding domain"/>
    <property type="match status" value="1"/>
</dbReference>
<dbReference type="GO" id="GO:0071949">
    <property type="term" value="F:FAD binding"/>
    <property type="evidence" value="ECO:0007669"/>
    <property type="project" value="InterPro"/>
</dbReference>
<name>A0A8H6T4Q2_9AGAR</name>
<accession>A0A8H6T4Q2</accession>
<reference evidence="7" key="1">
    <citation type="submission" date="2020-05" db="EMBL/GenBank/DDBJ databases">
        <title>Mycena genomes resolve the evolution of fungal bioluminescence.</title>
        <authorList>
            <person name="Tsai I.J."/>
        </authorList>
    </citation>
    <scope>NUCLEOTIDE SEQUENCE</scope>
    <source>
        <strain evidence="7">171206Taipei</strain>
    </source>
</reference>
<dbReference type="OrthoDB" id="47494at2759"/>
<keyword evidence="5" id="KW-0503">Monooxygenase</keyword>
<dbReference type="PANTHER" id="PTHR13789:SF309">
    <property type="entry name" value="PUTATIVE (AFU_ORTHOLOGUE AFUA_6G14510)-RELATED"/>
    <property type="match status" value="1"/>
</dbReference>
<dbReference type="Proteomes" id="UP000636479">
    <property type="component" value="Unassembled WGS sequence"/>
</dbReference>